<dbReference type="Proteomes" id="UP000054107">
    <property type="component" value="Unassembled WGS sequence"/>
</dbReference>
<dbReference type="AlphaFoldDB" id="A0A0B7MUS1"/>
<proteinExistence type="predicted"/>
<accession>A0A0B7MUS1</accession>
<evidence type="ECO:0000313" key="3">
    <source>
        <dbReference type="Proteomes" id="UP000054107"/>
    </source>
</evidence>
<evidence type="ECO:0000256" key="1">
    <source>
        <dbReference type="SAM" id="MobiDB-lite"/>
    </source>
</evidence>
<name>A0A0B7MUS1_9FUNG</name>
<organism evidence="2 3">
    <name type="scientific">Parasitella parasitica</name>
    <dbReference type="NCBI Taxonomy" id="35722"/>
    <lineage>
        <taxon>Eukaryota</taxon>
        <taxon>Fungi</taxon>
        <taxon>Fungi incertae sedis</taxon>
        <taxon>Mucoromycota</taxon>
        <taxon>Mucoromycotina</taxon>
        <taxon>Mucoromycetes</taxon>
        <taxon>Mucorales</taxon>
        <taxon>Mucorineae</taxon>
        <taxon>Mucoraceae</taxon>
        <taxon>Parasitella</taxon>
    </lineage>
</organism>
<feature type="compositionally biased region" description="Basic and acidic residues" evidence="1">
    <location>
        <begin position="56"/>
        <end position="68"/>
    </location>
</feature>
<protein>
    <submittedName>
        <fullName evidence="2">Uncharacterized protein</fullName>
    </submittedName>
</protein>
<gene>
    <name evidence="2" type="primary">PARPA_00095.1 scaffold 263</name>
</gene>
<evidence type="ECO:0000313" key="2">
    <source>
        <dbReference type="EMBL" id="CEP06843.1"/>
    </source>
</evidence>
<dbReference type="EMBL" id="LN718756">
    <property type="protein sequence ID" value="CEP06843.1"/>
    <property type="molecule type" value="Genomic_DNA"/>
</dbReference>
<reference evidence="2 3" key="1">
    <citation type="submission" date="2014-09" db="EMBL/GenBank/DDBJ databases">
        <authorList>
            <person name="Ellenberger Sabrina"/>
        </authorList>
    </citation>
    <scope>NUCLEOTIDE SEQUENCE [LARGE SCALE GENOMIC DNA]</scope>
    <source>
        <strain evidence="2 3">CBS 412.66</strain>
    </source>
</reference>
<sequence>MIEKGLAQKESSTWLAQRVQAMKKRGIDLLVELNNEFLEAIKEEESQSKLDGPLTSERKERKEQEETSARVINEKLDYRTLATRLQDLQRVCSNAIHGLSHCISVLLNMMLQGNFNADGTLFDCNLLDLHGYGLFSKAPEIVKPDIDDSVFFYFTREGF</sequence>
<keyword evidence="3" id="KW-1185">Reference proteome</keyword>
<feature type="region of interest" description="Disordered" evidence="1">
    <location>
        <begin position="48"/>
        <end position="68"/>
    </location>
</feature>